<dbReference type="SUPFAM" id="SSF88723">
    <property type="entry name" value="PIN domain-like"/>
    <property type="match status" value="1"/>
</dbReference>
<dbReference type="GO" id="GO:0008408">
    <property type="term" value="F:3'-5' exonuclease activity"/>
    <property type="evidence" value="ECO:0007669"/>
    <property type="project" value="UniProtKB-UniRule"/>
</dbReference>
<dbReference type="InterPro" id="IPR036397">
    <property type="entry name" value="RNaseH_sf"/>
</dbReference>
<comment type="function">
    <text evidence="17">In addition to polymerase activity, this DNA polymerase exhibits 3'-5' and 5'-3' exonuclease activity.</text>
</comment>
<feature type="domain" description="DNA-directed DNA polymerase family A palm" evidence="21">
    <location>
        <begin position="676"/>
        <end position="882"/>
    </location>
</feature>
<evidence type="ECO:0000256" key="6">
    <source>
        <dbReference type="ARBA" id="ARBA00022695"/>
    </source>
</evidence>
<keyword evidence="24" id="KW-1185">Reference proteome</keyword>
<dbReference type="FunFam" id="1.10.150.20:FF:000002">
    <property type="entry name" value="DNA polymerase I"/>
    <property type="match status" value="1"/>
</dbReference>
<evidence type="ECO:0000256" key="9">
    <source>
        <dbReference type="ARBA" id="ARBA00022763"/>
    </source>
</evidence>
<evidence type="ECO:0000256" key="7">
    <source>
        <dbReference type="ARBA" id="ARBA00022705"/>
    </source>
</evidence>
<dbReference type="GO" id="GO:0006261">
    <property type="term" value="P:DNA-templated DNA replication"/>
    <property type="evidence" value="ECO:0007669"/>
    <property type="project" value="UniProtKB-UniRule"/>
</dbReference>
<keyword evidence="11 17" id="KW-0269">Exonuclease</keyword>
<dbReference type="SUPFAM" id="SSF47807">
    <property type="entry name" value="5' to 3' exonuclease, C-terminal subdomain"/>
    <property type="match status" value="1"/>
</dbReference>
<dbReference type="InterPro" id="IPR019760">
    <property type="entry name" value="DNA-dir_DNA_pol_A_CS"/>
</dbReference>
<dbReference type="Gene3D" id="3.30.70.370">
    <property type="match status" value="1"/>
</dbReference>
<dbReference type="FunFam" id="3.40.50.1010:FF:000001">
    <property type="entry name" value="DNA polymerase I"/>
    <property type="match status" value="1"/>
</dbReference>
<sequence length="918" mass="101354">MPSNSRKPLVLVDGSSYLFRAFHALPPLTNTHGEPTGAMHGVLNMLDKLRKDYDPEHMAVIFDAPGKTFRDDLYPQYKANRPPMPEDLRCQIEPLLAIIRAQGYPLLIIPDVEADDVIGTLAAQYDGKVIISTGDKDMAQLVDERVHLINTMSGHYADPAGVVEKFGVAPERIRDYLALIGDTVDNVPGVNKVGPKTAVKWLDEYGSLENIMARAAEFKGKIGENLREALAHLPLSFELVTIKCDVELDLQPETLAFDPPDVETLRGLYERYGFRTRLAGLDSPVGATGRSPSVSSASVAIEDTPQVEERATGRSPLRYTTILTQPDLDAWLIRLQAAAEFAFDTETTSLDYMEAQIVGVSFAITAGEAAYLPLAHDYLGAPPQLNREAVLAQLKPLLENPAIRKIGQNLKYDRSVLLNHGITLRGIAHDTMLQSYVLDSTASRHDFDTLCAKHLNHTTISFADIAGKGKNQLTFNQVGLEQATPYAAEDADYTLRLHQHFWEQLQALDGQRKLYESVEVPLVSVLSTIERNGVKVDAAMLARHSKELETRMHSVMLEAYAAAGQEFNLASPKQLGEILYTKLGLTAPRKTPKGQPSTAEDVLEELADMGHELPKLILVHRGLAKLKSTYTDKLPQQINPRTGRVHTSYHQAVASTGRLSSSDPNLQNIPIRNEEGRRIRQAFIAESGCQLLAADYSQIELRIMAHLSRDAGLLNAFAQGLDVHRATAAEVFGTPLAEVTTEQRRAAKAINFGLIYGMSAFGLAKQLGVDRRDAQDYVNLYFARYPGVKQYMDDTREQARAQGYVETLFGRRLFLPDIHSKNAATRQYAERTAINAPMQGTAADIIKKAMLAVDAWLQGSGLRTKMIMQVHDELVFEVPENEMATVREQVLALMTNAATLAVPLLVESGVGNNWDEAH</sequence>
<dbReference type="CDD" id="cd06139">
    <property type="entry name" value="DNA_polA_I_Ecoli_like_exo"/>
    <property type="match status" value="1"/>
</dbReference>
<dbReference type="SMART" id="SM00475">
    <property type="entry name" value="53EXOc"/>
    <property type="match status" value="1"/>
</dbReference>
<dbReference type="PRINTS" id="PR00868">
    <property type="entry name" value="DNAPOLI"/>
</dbReference>
<evidence type="ECO:0000259" key="19">
    <source>
        <dbReference type="SMART" id="SM00474"/>
    </source>
</evidence>
<dbReference type="PROSITE" id="PS00447">
    <property type="entry name" value="DNA_POLYMERASE_A"/>
    <property type="match status" value="1"/>
</dbReference>
<dbReference type="InterPro" id="IPR008918">
    <property type="entry name" value="HhH2"/>
</dbReference>
<reference evidence="23 24" key="1">
    <citation type="submission" date="2023-08" db="EMBL/GenBank/DDBJ databases">
        <title>New molecular markers tilS and rpoB for phylogenetic and monitoring studies of the genus Thiothrix biodiversity.</title>
        <authorList>
            <person name="Ravin N.V."/>
            <person name="Smolyakov D."/>
            <person name="Markov N.D."/>
            <person name="Beletsky A.V."/>
            <person name="Mardanov A.V."/>
            <person name="Rudenko T.S."/>
            <person name="Grabovich M.Y."/>
        </authorList>
    </citation>
    <scope>NUCLEOTIDE SEQUENCE</scope>
    <source>
        <strain evidence="23">DNT52</strain>
        <strain evidence="22 24">H33</strain>
    </source>
</reference>
<protein>
    <recommendedName>
        <fullName evidence="4 16">DNA polymerase I</fullName>
        <ecNumber evidence="3 16">2.7.7.7</ecNumber>
    </recommendedName>
</protein>
<dbReference type="NCBIfam" id="NF004397">
    <property type="entry name" value="PRK05755.1"/>
    <property type="match status" value="1"/>
</dbReference>
<comment type="similarity">
    <text evidence="1 17">Belongs to the DNA polymerase type-A family.</text>
</comment>
<dbReference type="CDD" id="cd08637">
    <property type="entry name" value="DNA_pol_A_pol_I_C"/>
    <property type="match status" value="1"/>
</dbReference>
<evidence type="ECO:0000256" key="1">
    <source>
        <dbReference type="ARBA" id="ARBA00007705"/>
    </source>
</evidence>
<evidence type="ECO:0000256" key="5">
    <source>
        <dbReference type="ARBA" id="ARBA00022679"/>
    </source>
</evidence>
<dbReference type="Pfam" id="PF00476">
    <property type="entry name" value="DNA_pol_A"/>
    <property type="match status" value="1"/>
</dbReference>
<dbReference type="Pfam" id="PF01367">
    <property type="entry name" value="5_3_exonuc"/>
    <property type="match status" value="1"/>
</dbReference>
<proteinExistence type="inferred from homology"/>
<dbReference type="Gene3D" id="3.40.50.1010">
    <property type="entry name" value="5'-nuclease"/>
    <property type="match status" value="1"/>
</dbReference>
<dbReference type="NCBIfam" id="TIGR00593">
    <property type="entry name" value="pola"/>
    <property type="match status" value="1"/>
</dbReference>
<dbReference type="InterPro" id="IPR002421">
    <property type="entry name" value="5-3_exonuclease"/>
</dbReference>
<dbReference type="InterPro" id="IPR012337">
    <property type="entry name" value="RNaseH-like_sf"/>
</dbReference>
<evidence type="ECO:0000313" key="24">
    <source>
        <dbReference type="Proteomes" id="UP001223336"/>
    </source>
</evidence>
<dbReference type="InterPro" id="IPR002298">
    <property type="entry name" value="DNA_polymerase_A"/>
</dbReference>
<dbReference type="CDD" id="cd09898">
    <property type="entry name" value="H3TH_53EXO"/>
    <property type="match status" value="1"/>
</dbReference>
<dbReference type="SUPFAM" id="SSF56672">
    <property type="entry name" value="DNA/RNA polymerases"/>
    <property type="match status" value="1"/>
</dbReference>
<dbReference type="Pfam" id="PF01612">
    <property type="entry name" value="DNA_pol_A_exo1"/>
    <property type="match status" value="1"/>
</dbReference>
<evidence type="ECO:0000313" key="22">
    <source>
        <dbReference type="EMBL" id="MDQ5767121.1"/>
    </source>
</evidence>
<dbReference type="GO" id="GO:0003887">
    <property type="term" value="F:DNA-directed DNA polymerase activity"/>
    <property type="evidence" value="ECO:0007669"/>
    <property type="project" value="UniProtKB-UniRule"/>
</dbReference>
<dbReference type="PANTHER" id="PTHR10133:SF27">
    <property type="entry name" value="DNA POLYMERASE NU"/>
    <property type="match status" value="1"/>
</dbReference>
<dbReference type="FunFam" id="3.30.420.10:FF:000026">
    <property type="entry name" value="DNA polymerase I"/>
    <property type="match status" value="1"/>
</dbReference>
<dbReference type="InterPro" id="IPR043502">
    <property type="entry name" value="DNA/RNA_pol_sf"/>
</dbReference>
<evidence type="ECO:0000259" key="21">
    <source>
        <dbReference type="SMART" id="SM00482"/>
    </source>
</evidence>
<dbReference type="FunFam" id="1.20.1060.10:FF:000001">
    <property type="entry name" value="DNA polymerase I"/>
    <property type="match status" value="1"/>
</dbReference>
<keyword evidence="6 17" id="KW-0548">Nucleotidyltransferase</keyword>
<dbReference type="Pfam" id="PF02739">
    <property type="entry name" value="5_3_exonuc_N"/>
    <property type="match status" value="1"/>
</dbReference>
<evidence type="ECO:0000256" key="13">
    <source>
        <dbReference type="ARBA" id="ARBA00023125"/>
    </source>
</evidence>
<feature type="region of interest" description="Disordered" evidence="18">
    <location>
        <begin position="289"/>
        <end position="313"/>
    </location>
</feature>
<dbReference type="SUPFAM" id="SSF53098">
    <property type="entry name" value="Ribonuclease H-like"/>
    <property type="match status" value="1"/>
</dbReference>
<dbReference type="EMBL" id="CP133217">
    <property type="protein sequence ID" value="WML88017.1"/>
    <property type="molecule type" value="Genomic_DNA"/>
</dbReference>
<dbReference type="InterPro" id="IPR020046">
    <property type="entry name" value="5-3_exonucl_a-hlix_arch_N"/>
</dbReference>
<organism evidence="23">
    <name type="scientific">Thiothrix subterranea</name>
    <dbReference type="NCBI Taxonomy" id="2735563"/>
    <lineage>
        <taxon>Bacteria</taxon>
        <taxon>Pseudomonadati</taxon>
        <taxon>Pseudomonadota</taxon>
        <taxon>Gammaproteobacteria</taxon>
        <taxon>Thiotrichales</taxon>
        <taxon>Thiotrichaceae</taxon>
        <taxon>Thiothrix</taxon>
    </lineage>
</organism>
<evidence type="ECO:0000256" key="16">
    <source>
        <dbReference type="NCBIfam" id="TIGR00593"/>
    </source>
</evidence>
<evidence type="ECO:0000256" key="8">
    <source>
        <dbReference type="ARBA" id="ARBA00022722"/>
    </source>
</evidence>
<dbReference type="FunFam" id="1.10.150.20:FF:000003">
    <property type="entry name" value="DNA polymerase I"/>
    <property type="match status" value="1"/>
</dbReference>
<dbReference type="Gene3D" id="1.20.1060.10">
    <property type="entry name" value="Taq DNA Polymerase, Chain T, domain 4"/>
    <property type="match status" value="1"/>
</dbReference>
<keyword evidence="9 17" id="KW-0227">DNA damage</keyword>
<keyword evidence="14 17" id="KW-0234">DNA repair</keyword>
<evidence type="ECO:0000256" key="3">
    <source>
        <dbReference type="ARBA" id="ARBA00012417"/>
    </source>
</evidence>
<keyword evidence="5 17" id="KW-0808">Transferase</keyword>
<dbReference type="SMART" id="SM00482">
    <property type="entry name" value="POLAc"/>
    <property type="match status" value="1"/>
</dbReference>
<dbReference type="AlphaFoldDB" id="A0AA51MP97"/>
<evidence type="ECO:0000256" key="11">
    <source>
        <dbReference type="ARBA" id="ARBA00022839"/>
    </source>
</evidence>
<dbReference type="InterPro" id="IPR002562">
    <property type="entry name" value="3'-5'_exonuclease_dom"/>
</dbReference>
<dbReference type="InterPro" id="IPR020045">
    <property type="entry name" value="DNA_polI_H3TH"/>
</dbReference>
<keyword evidence="7 17" id="KW-0235">DNA replication</keyword>
<evidence type="ECO:0000256" key="2">
    <source>
        <dbReference type="ARBA" id="ARBA00011541"/>
    </source>
</evidence>
<dbReference type="Proteomes" id="UP001223336">
    <property type="component" value="Unassembled WGS sequence"/>
</dbReference>
<dbReference type="EMBL" id="JAVFKN010000001">
    <property type="protein sequence ID" value="MDQ5767121.1"/>
    <property type="molecule type" value="Genomic_DNA"/>
</dbReference>
<dbReference type="InterPro" id="IPR001098">
    <property type="entry name" value="DNA-dir_DNA_pol_A_palm_dom"/>
</dbReference>
<dbReference type="GO" id="GO:0003677">
    <property type="term" value="F:DNA binding"/>
    <property type="evidence" value="ECO:0007669"/>
    <property type="project" value="UniProtKB-UniRule"/>
</dbReference>
<evidence type="ECO:0000256" key="15">
    <source>
        <dbReference type="ARBA" id="ARBA00049244"/>
    </source>
</evidence>
<keyword evidence="12 17" id="KW-0239">DNA-directed DNA polymerase</keyword>
<evidence type="ECO:0000256" key="4">
    <source>
        <dbReference type="ARBA" id="ARBA00020311"/>
    </source>
</evidence>
<evidence type="ECO:0000256" key="17">
    <source>
        <dbReference type="RuleBase" id="RU004460"/>
    </source>
</evidence>
<evidence type="ECO:0000256" key="10">
    <source>
        <dbReference type="ARBA" id="ARBA00022801"/>
    </source>
</evidence>
<gene>
    <name evidence="17 23" type="primary">polA</name>
    <name evidence="22" type="ORF">RCC75_01170</name>
    <name evidence="23" type="ORF">RCG00_06510</name>
</gene>
<accession>A0AA51MP97</accession>
<evidence type="ECO:0000313" key="23">
    <source>
        <dbReference type="EMBL" id="WML88017.1"/>
    </source>
</evidence>
<keyword evidence="10 17" id="KW-0378">Hydrolase</keyword>
<dbReference type="InterPro" id="IPR029060">
    <property type="entry name" value="PIN-like_dom_sf"/>
</dbReference>
<evidence type="ECO:0000256" key="14">
    <source>
        <dbReference type="ARBA" id="ARBA00023204"/>
    </source>
</evidence>
<dbReference type="EC" id="2.7.7.7" evidence="3 16"/>
<evidence type="ECO:0000256" key="18">
    <source>
        <dbReference type="SAM" id="MobiDB-lite"/>
    </source>
</evidence>
<dbReference type="GO" id="GO:0006302">
    <property type="term" value="P:double-strand break repair"/>
    <property type="evidence" value="ECO:0007669"/>
    <property type="project" value="TreeGrafter"/>
</dbReference>
<dbReference type="PANTHER" id="PTHR10133">
    <property type="entry name" value="DNA POLYMERASE I"/>
    <property type="match status" value="1"/>
</dbReference>
<dbReference type="GO" id="GO:0008409">
    <property type="term" value="F:5'-3' exonuclease activity"/>
    <property type="evidence" value="ECO:0007669"/>
    <property type="project" value="UniProtKB-UniRule"/>
</dbReference>
<keyword evidence="8" id="KW-0540">Nuclease</keyword>
<dbReference type="Gene3D" id="1.10.150.20">
    <property type="entry name" value="5' to 3' exonuclease, C-terminal subdomain"/>
    <property type="match status" value="2"/>
</dbReference>
<feature type="domain" description="5'-3' exonuclease" evidence="20">
    <location>
        <begin position="7"/>
        <end position="258"/>
    </location>
</feature>
<comment type="catalytic activity">
    <reaction evidence="15 17">
        <text>DNA(n) + a 2'-deoxyribonucleoside 5'-triphosphate = DNA(n+1) + diphosphate</text>
        <dbReference type="Rhea" id="RHEA:22508"/>
        <dbReference type="Rhea" id="RHEA-COMP:17339"/>
        <dbReference type="Rhea" id="RHEA-COMP:17340"/>
        <dbReference type="ChEBI" id="CHEBI:33019"/>
        <dbReference type="ChEBI" id="CHEBI:61560"/>
        <dbReference type="ChEBI" id="CHEBI:173112"/>
        <dbReference type="EC" id="2.7.7.7"/>
    </reaction>
</comment>
<evidence type="ECO:0000256" key="12">
    <source>
        <dbReference type="ARBA" id="ARBA00022932"/>
    </source>
</evidence>
<evidence type="ECO:0000259" key="20">
    <source>
        <dbReference type="SMART" id="SM00475"/>
    </source>
</evidence>
<keyword evidence="13 17" id="KW-0238">DNA-binding</keyword>
<dbReference type="CDD" id="cd09859">
    <property type="entry name" value="PIN_53EXO"/>
    <property type="match status" value="1"/>
</dbReference>
<dbReference type="SMART" id="SM00474">
    <property type="entry name" value="35EXOc"/>
    <property type="match status" value="1"/>
</dbReference>
<comment type="subunit">
    <text evidence="2">Single-chain monomer with multiple functions.</text>
</comment>
<feature type="domain" description="3'-5' exonuclease" evidence="19">
    <location>
        <begin position="319"/>
        <end position="506"/>
    </location>
</feature>
<dbReference type="RefSeq" id="WP_308133352.1">
    <property type="nucleotide sequence ID" value="NZ_CP133217.1"/>
</dbReference>
<name>A0AA51MP97_9GAMM</name>
<dbReference type="Proteomes" id="UP001229862">
    <property type="component" value="Chromosome"/>
</dbReference>
<dbReference type="Gene3D" id="3.30.420.10">
    <property type="entry name" value="Ribonuclease H-like superfamily/Ribonuclease H"/>
    <property type="match status" value="1"/>
</dbReference>
<dbReference type="SMART" id="SM00279">
    <property type="entry name" value="HhH2"/>
    <property type="match status" value="1"/>
</dbReference>
<dbReference type="InterPro" id="IPR018320">
    <property type="entry name" value="DNA_polymerase_1"/>
</dbReference>
<dbReference type="InterPro" id="IPR036279">
    <property type="entry name" value="5-3_exonuclease_C_sf"/>
</dbReference>